<organism evidence="2 3">
    <name type="scientific">Portunus trituberculatus</name>
    <name type="common">Swimming crab</name>
    <name type="synonym">Neptunus trituberculatus</name>
    <dbReference type="NCBI Taxonomy" id="210409"/>
    <lineage>
        <taxon>Eukaryota</taxon>
        <taxon>Metazoa</taxon>
        <taxon>Ecdysozoa</taxon>
        <taxon>Arthropoda</taxon>
        <taxon>Crustacea</taxon>
        <taxon>Multicrustacea</taxon>
        <taxon>Malacostraca</taxon>
        <taxon>Eumalacostraca</taxon>
        <taxon>Eucarida</taxon>
        <taxon>Decapoda</taxon>
        <taxon>Pleocyemata</taxon>
        <taxon>Brachyura</taxon>
        <taxon>Eubrachyura</taxon>
        <taxon>Portunoidea</taxon>
        <taxon>Portunidae</taxon>
        <taxon>Portuninae</taxon>
        <taxon>Portunus</taxon>
    </lineage>
</organism>
<proteinExistence type="predicted"/>
<protein>
    <submittedName>
        <fullName evidence="2">Uncharacterized protein</fullName>
    </submittedName>
</protein>
<dbReference type="EMBL" id="VSRR010049675">
    <property type="protein sequence ID" value="MPC78901.1"/>
    <property type="molecule type" value="Genomic_DNA"/>
</dbReference>
<reference evidence="2 3" key="1">
    <citation type="submission" date="2019-05" db="EMBL/GenBank/DDBJ databases">
        <title>Another draft genome of Portunus trituberculatus and its Hox gene families provides insights of decapod evolution.</title>
        <authorList>
            <person name="Jeong J.-H."/>
            <person name="Song I."/>
            <person name="Kim S."/>
            <person name="Choi T."/>
            <person name="Kim D."/>
            <person name="Ryu S."/>
            <person name="Kim W."/>
        </authorList>
    </citation>
    <scope>NUCLEOTIDE SEQUENCE [LARGE SCALE GENOMIC DNA]</scope>
    <source>
        <tissue evidence="2">Muscle</tissue>
    </source>
</reference>
<accession>A0A5B7I0L2</accession>
<feature type="region of interest" description="Disordered" evidence="1">
    <location>
        <begin position="1"/>
        <end position="26"/>
    </location>
</feature>
<sequence>MSAITRYKQSVSHGKERKPQQPSPVSAWATPRSVLTCITYICLVTPSALGVGLPLRPWNISCSNAALPLSTQPSTLTALCPGHHNTRPAHPSGGLRHPPLPATCCPLPYLCLLEEDRPATTPMIPTQDYPGAHKDPKHEDLWILMRPWVVLCGYHRRGSWLVFLKKAQVRRRIAGCQEGWTPETGRRVGMSSVMMAKVESQEHSVVC</sequence>
<keyword evidence="3" id="KW-1185">Reference proteome</keyword>
<gene>
    <name evidence="2" type="ORF">E2C01_073406</name>
</gene>
<evidence type="ECO:0000256" key="1">
    <source>
        <dbReference type="SAM" id="MobiDB-lite"/>
    </source>
</evidence>
<evidence type="ECO:0000313" key="2">
    <source>
        <dbReference type="EMBL" id="MPC78901.1"/>
    </source>
</evidence>
<evidence type="ECO:0000313" key="3">
    <source>
        <dbReference type="Proteomes" id="UP000324222"/>
    </source>
</evidence>
<name>A0A5B7I0L2_PORTR</name>
<comment type="caution">
    <text evidence="2">The sequence shown here is derived from an EMBL/GenBank/DDBJ whole genome shotgun (WGS) entry which is preliminary data.</text>
</comment>
<dbReference type="AlphaFoldDB" id="A0A5B7I0L2"/>
<dbReference type="Proteomes" id="UP000324222">
    <property type="component" value="Unassembled WGS sequence"/>
</dbReference>